<protein>
    <submittedName>
        <fullName evidence="2">SDR family NAD(P)-dependent oxidoreductase</fullName>
    </submittedName>
</protein>
<dbReference type="PANTHER" id="PTHR43000">
    <property type="entry name" value="DTDP-D-GLUCOSE 4,6-DEHYDRATASE-RELATED"/>
    <property type="match status" value="1"/>
</dbReference>
<dbReference type="CDD" id="cd05257">
    <property type="entry name" value="Arna_like_SDR_e"/>
    <property type="match status" value="1"/>
</dbReference>
<dbReference type="InterPro" id="IPR016040">
    <property type="entry name" value="NAD(P)-bd_dom"/>
</dbReference>
<organism evidence="2 3">
    <name type="scientific">Methylorubrum podarium</name>
    <dbReference type="NCBI Taxonomy" id="200476"/>
    <lineage>
        <taxon>Bacteria</taxon>
        <taxon>Pseudomonadati</taxon>
        <taxon>Pseudomonadota</taxon>
        <taxon>Alphaproteobacteria</taxon>
        <taxon>Hyphomicrobiales</taxon>
        <taxon>Methylobacteriaceae</taxon>
        <taxon>Methylorubrum</taxon>
    </lineage>
</organism>
<dbReference type="Gene3D" id="3.40.50.720">
    <property type="entry name" value="NAD(P)-binding Rossmann-like Domain"/>
    <property type="match status" value="1"/>
</dbReference>
<reference evidence="2 3" key="1">
    <citation type="submission" date="2024-06" db="EMBL/GenBank/DDBJ databases">
        <authorList>
            <person name="Campbell A.G."/>
        </authorList>
    </citation>
    <scope>NUCLEOTIDE SEQUENCE [LARGE SCALE GENOMIC DNA]</scope>
    <source>
        <strain evidence="2 3">EM12</strain>
    </source>
</reference>
<dbReference type="RefSeq" id="WP_350394010.1">
    <property type="nucleotide sequence ID" value="NZ_JBELQE010000056.1"/>
</dbReference>
<dbReference type="InterPro" id="IPR045869">
    <property type="entry name" value="Arna-like_SDR_e"/>
</dbReference>
<name>A0ABV1QL98_9HYPH</name>
<proteinExistence type="predicted"/>
<sequence length="331" mass="36277">MTLSGKRVLVTGAGGFIGSHLAEEAVRQGANVRALLHYNAMRDRGNLSGIAPEIDREIDYVFGDIIDPEYVQAITADIDVIFHLAALIAIPYSYLAPRNYVKVNVEGTLNVLEAARRHGVQRVVHTSTSEVYGSAQYVPIDEAHPLQGQSPYSASKIGADKIAESYYRSFEVPVVTVRPFNTYGPRQSARAFIPTVIMQALEPERSVIKLGSTTPVRDLTFVTDTANGFLTAAVTPGIEGGTFNLGVGSGQTVGEVADMILEIVGSKAVIETDEQRIRPSKSEVERLISDNRLFQAQSGWAPKVGLREGLERTIDHFRSHHDRRDVDRYVV</sequence>
<accession>A0ABV1QL98</accession>
<dbReference type="InterPro" id="IPR036291">
    <property type="entry name" value="NAD(P)-bd_dom_sf"/>
</dbReference>
<dbReference type="Pfam" id="PF16363">
    <property type="entry name" value="GDP_Man_Dehyd"/>
    <property type="match status" value="1"/>
</dbReference>
<evidence type="ECO:0000259" key="1">
    <source>
        <dbReference type="Pfam" id="PF16363"/>
    </source>
</evidence>
<dbReference type="EMBL" id="JBELQE010000056">
    <property type="protein sequence ID" value="MER2250142.1"/>
    <property type="molecule type" value="Genomic_DNA"/>
</dbReference>
<evidence type="ECO:0000313" key="2">
    <source>
        <dbReference type="EMBL" id="MER2250142.1"/>
    </source>
</evidence>
<evidence type="ECO:0000313" key="3">
    <source>
        <dbReference type="Proteomes" id="UP001480955"/>
    </source>
</evidence>
<dbReference type="Proteomes" id="UP001480955">
    <property type="component" value="Unassembled WGS sequence"/>
</dbReference>
<gene>
    <name evidence="2" type="ORF">ABS772_09505</name>
</gene>
<comment type="caution">
    <text evidence="2">The sequence shown here is derived from an EMBL/GenBank/DDBJ whole genome shotgun (WGS) entry which is preliminary data.</text>
</comment>
<keyword evidence="3" id="KW-1185">Reference proteome</keyword>
<feature type="domain" description="NAD(P)-binding" evidence="1">
    <location>
        <begin position="9"/>
        <end position="313"/>
    </location>
</feature>
<dbReference type="SUPFAM" id="SSF51735">
    <property type="entry name" value="NAD(P)-binding Rossmann-fold domains"/>
    <property type="match status" value="1"/>
</dbReference>